<dbReference type="RefSeq" id="XP_017775088.1">
    <property type="nucleotide sequence ID" value="XM_017919599.1"/>
</dbReference>
<keyword evidence="2" id="KW-0732">Signal</keyword>
<keyword evidence="4" id="KW-0472">Membrane</keyword>
<evidence type="ECO:0000313" key="6">
    <source>
        <dbReference type="RefSeq" id="XP_017775088.1"/>
    </source>
</evidence>
<dbReference type="InterPro" id="IPR032675">
    <property type="entry name" value="LRR_dom_sf"/>
</dbReference>
<proteinExistence type="predicted"/>
<organism evidence="5 6">
    <name type="scientific">Nicrophorus vespilloides</name>
    <name type="common">Boreal carrion beetle</name>
    <dbReference type="NCBI Taxonomy" id="110193"/>
    <lineage>
        <taxon>Eukaryota</taxon>
        <taxon>Metazoa</taxon>
        <taxon>Ecdysozoa</taxon>
        <taxon>Arthropoda</taxon>
        <taxon>Hexapoda</taxon>
        <taxon>Insecta</taxon>
        <taxon>Pterygota</taxon>
        <taxon>Neoptera</taxon>
        <taxon>Endopterygota</taxon>
        <taxon>Coleoptera</taxon>
        <taxon>Polyphaga</taxon>
        <taxon>Staphyliniformia</taxon>
        <taxon>Silphidae</taxon>
        <taxon>Nicrophorinae</taxon>
        <taxon>Nicrophorus</taxon>
    </lineage>
</organism>
<evidence type="ECO:0000313" key="5">
    <source>
        <dbReference type="Proteomes" id="UP000695000"/>
    </source>
</evidence>
<dbReference type="InterPro" id="IPR003591">
    <property type="entry name" value="Leu-rich_rpt_typical-subtyp"/>
</dbReference>
<gene>
    <name evidence="6" type="primary">LOC108561590</name>
</gene>
<evidence type="ECO:0000256" key="3">
    <source>
        <dbReference type="ARBA" id="ARBA00022737"/>
    </source>
</evidence>
<sequence>MFENSGTFYSVGLYRNNIEVLQRKSIPKAEWVFLSDNLIKTLNADMFIDITFVKYLNLHHNHIKKISASSLMGLKAFNLDVSYNHLESLEDSSIPEVKNVFLNNNKLKSIHSQMFVNILNTNVLDVSYNNITNFNFENSEFDILNISYNKIATISQKSFSEMKILKNLSLSNNLITSIERQSIPKVQNLNLSYNLLKSIEENMFSDKDHLRYLDIRSNCIEHIDFKIIKQVPISFGFFNERCNLNGITETYTFWISKSTVYIIGAVVLVAVFLVMVMIIIYSRRFAKYSTYLKNSETSRVVHYDRVSCAIFRDNKNDYLEPTNDYDEIKNNYSIRESQNEYMDPRSVL</sequence>
<dbReference type="PANTHER" id="PTHR24373:SF275">
    <property type="entry name" value="TIR DOMAIN-CONTAINING PROTEIN"/>
    <property type="match status" value="1"/>
</dbReference>
<dbReference type="PANTHER" id="PTHR24373">
    <property type="entry name" value="SLIT RELATED LEUCINE-RICH REPEAT NEURONAL PROTEIN"/>
    <property type="match status" value="1"/>
</dbReference>
<dbReference type="SMART" id="SM00369">
    <property type="entry name" value="LRR_TYP"/>
    <property type="match status" value="4"/>
</dbReference>
<reference evidence="6" key="1">
    <citation type="submission" date="2025-08" db="UniProtKB">
        <authorList>
            <consortium name="RefSeq"/>
        </authorList>
    </citation>
    <scope>IDENTIFICATION</scope>
    <source>
        <tissue evidence="6">Whole Larva</tissue>
    </source>
</reference>
<keyword evidence="5" id="KW-1185">Reference proteome</keyword>
<keyword evidence="4" id="KW-0812">Transmembrane</keyword>
<dbReference type="Proteomes" id="UP000695000">
    <property type="component" value="Unplaced"/>
</dbReference>
<dbReference type="PROSITE" id="PS51450">
    <property type="entry name" value="LRR"/>
    <property type="match status" value="2"/>
</dbReference>
<dbReference type="InterPro" id="IPR001611">
    <property type="entry name" value="Leu-rich_rpt"/>
</dbReference>
<protein>
    <submittedName>
        <fullName evidence="6">Chaoptin-like</fullName>
    </submittedName>
</protein>
<evidence type="ECO:0000256" key="2">
    <source>
        <dbReference type="ARBA" id="ARBA00022729"/>
    </source>
</evidence>
<feature type="transmembrane region" description="Helical" evidence="4">
    <location>
        <begin position="260"/>
        <end position="281"/>
    </location>
</feature>
<dbReference type="Gene3D" id="3.80.10.10">
    <property type="entry name" value="Ribonuclease Inhibitor"/>
    <property type="match status" value="3"/>
</dbReference>
<dbReference type="SUPFAM" id="SSF52058">
    <property type="entry name" value="L domain-like"/>
    <property type="match status" value="1"/>
</dbReference>
<accession>A0ABM1MKI8</accession>
<dbReference type="InterPro" id="IPR050328">
    <property type="entry name" value="Dev_Immune_Receptor"/>
</dbReference>
<dbReference type="Pfam" id="PF13855">
    <property type="entry name" value="LRR_8"/>
    <property type="match status" value="3"/>
</dbReference>
<evidence type="ECO:0000256" key="1">
    <source>
        <dbReference type="ARBA" id="ARBA00022614"/>
    </source>
</evidence>
<keyword evidence="4" id="KW-1133">Transmembrane helix</keyword>
<dbReference type="GeneID" id="108561590"/>
<name>A0ABM1MKI8_NICVS</name>
<keyword evidence="3" id="KW-0677">Repeat</keyword>
<evidence type="ECO:0000256" key="4">
    <source>
        <dbReference type="SAM" id="Phobius"/>
    </source>
</evidence>
<keyword evidence="1" id="KW-0433">Leucine-rich repeat</keyword>